<comment type="caution">
    <text evidence="1">The sequence shown here is derived from an EMBL/GenBank/DDBJ whole genome shotgun (WGS) entry which is preliminary data.</text>
</comment>
<sequence>MRRMKKNKNPESYLLRLLTKKDYTSFEIRGKLKEKFQLEEKDIEEILEKYKDFGYVDDNRYKYSFIVSKLLSKEGPYLIVQKLKLKGIDINIDEIYEVAEKNDISITENARMLAKKKIRQYLGRSQRIEIKKNFLNF</sequence>
<dbReference type="AlphaFoldDB" id="A0A5A8F5D2"/>
<keyword evidence="2" id="KW-1185">Reference proteome</keyword>
<dbReference type="EMBL" id="VFJB01000003">
    <property type="protein sequence ID" value="KAA0258900.1"/>
    <property type="molecule type" value="Genomic_DNA"/>
</dbReference>
<accession>A0A5A8F5D2</accession>
<dbReference type="InterPro" id="IPR036388">
    <property type="entry name" value="WH-like_DNA-bd_sf"/>
</dbReference>
<name>A0A5A8F5D2_9BACT</name>
<reference evidence="1 2" key="1">
    <citation type="submission" date="2019-06" db="EMBL/GenBank/DDBJ databases">
        <title>Genomic insights into carbon and energy metabolism of Deferribacter autotrophicus revealed new metabolic traits in the phylum Deferribacteres.</title>
        <authorList>
            <person name="Slobodkin A.I."/>
            <person name="Slobodkina G.B."/>
            <person name="Allioux M."/>
            <person name="Alain K."/>
            <person name="Jebbar M."/>
            <person name="Shadrin V."/>
            <person name="Kublanov I.V."/>
            <person name="Toshchakov S.V."/>
            <person name="Bonch-Osmolovskaya E.A."/>
        </authorList>
    </citation>
    <scope>NUCLEOTIDE SEQUENCE [LARGE SCALE GENOMIC DNA]</scope>
    <source>
        <strain evidence="1 2">SL50</strain>
    </source>
</reference>
<proteinExistence type="predicted"/>
<evidence type="ECO:0000313" key="2">
    <source>
        <dbReference type="Proteomes" id="UP000322876"/>
    </source>
</evidence>
<protein>
    <submittedName>
        <fullName evidence="1">Regulatory protein RecX</fullName>
    </submittedName>
</protein>
<gene>
    <name evidence="1" type="ORF">FHQ18_02845</name>
</gene>
<dbReference type="Gene3D" id="1.10.10.10">
    <property type="entry name" value="Winged helix-like DNA-binding domain superfamily/Winged helix DNA-binding domain"/>
    <property type="match status" value="1"/>
</dbReference>
<dbReference type="Proteomes" id="UP000322876">
    <property type="component" value="Unassembled WGS sequence"/>
</dbReference>
<organism evidence="1 2">
    <name type="scientific">Deferribacter autotrophicus</name>
    <dbReference type="NCBI Taxonomy" id="500465"/>
    <lineage>
        <taxon>Bacteria</taxon>
        <taxon>Pseudomonadati</taxon>
        <taxon>Deferribacterota</taxon>
        <taxon>Deferribacteres</taxon>
        <taxon>Deferribacterales</taxon>
        <taxon>Deferribacteraceae</taxon>
        <taxon>Deferribacter</taxon>
    </lineage>
</organism>
<evidence type="ECO:0000313" key="1">
    <source>
        <dbReference type="EMBL" id="KAA0258900.1"/>
    </source>
</evidence>
<dbReference type="OrthoDB" id="5421057at2"/>